<evidence type="ECO:0000313" key="2">
    <source>
        <dbReference type="EMBL" id="HAE93044.1"/>
    </source>
</evidence>
<evidence type="ECO:0000256" key="1">
    <source>
        <dbReference type="SAM" id="MobiDB-lite"/>
    </source>
</evidence>
<gene>
    <name evidence="2" type="ORF">DCG65_00690</name>
    <name evidence="3" type="ORF">HY36_13915</name>
</gene>
<dbReference type="Proteomes" id="UP000259173">
    <property type="component" value="Unassembled WGS sequence"/>
</dbReference>
<dbReference type="PATRIC" id="fig|1280948.3.peg.1022"/>
<sequence>MCEAERLVKFPFALPRLRRKPARVDPPSSPPIETPPTVPSAAPGPTPLERLNRWLTLGANIGVLLGLVVLIVEVRQNAALTRAAMDQQKNDLLAQIEFNIAKPEMSAIWIKAIRTPEALSDTENQAAGSVLVAIMLQWDQMFMMRDAGLISDERVRQHIANTAPFYFGSRFAKHWWALQAPGWEGTAMQRDAGPIIAALDEDFLVGYMDSLKLPADATASETDEDAPE</sequence>
<dbReference type="EMBL" id="DMBR01000018">
    <property type="protein sequence ID" value="HAE93044.1"/>
    <property type="molecule type" value="Genomic_DNA"/>
</dbReference>
<evidence type="ECO:0000313" key="3">
    <source>
        <dbReference type="EMBL" id="KCZ63585.1"/>
    </source>
</evidence>
<organism evidence="3 4">
    <name type="scientific">Hyphomonas atlantica</name>
    <dbReference type="NCBI Taxonomy" id="1280948"/>
    <lineage>
        <taxon>Bacteria</taxon>
        <taxon>Pseudomonadati</taxon>
        <taxon>Pseudomonadota</taxon>
        <taxon>Alphaproteobacteria</taxon>
        <taxon>Hyphomonadales</taxon>
        <taxon>Hyphomonadaceae</taxon>
        <taxon>Hyphomonas</taxon>
    </lineage>
</organism>
<feature type="region of interest" description="Disordered" evidence="1">
    <location>
        <begin position="20"/>
        <end position="45"/>
    </location>
</feature>
<reference evidence="3 4" key="1">
    <citation type="journal article" date="2014" name="Antonie Van Leeuwenhoek">
        <title>Hyphomonas beringensis sp. nov. and Hyphomonas chukchiensis sp. nov., isolated from surface seawater of the Bering Sea and Chukchi Sea.</title>
        <authorList>
            <person name="Li C."/>
            <person name="Lai Q."/>
            <person name="Li G."/>
            <person name="Dong C."/>
            <person name="Wang J."/>
            <person name="Liao Y."/>
            <person name="Shao Z."/>
        </authorList>
    </citation>
    <scope>NUCLEOTIDE SEQUENCE [LARGE SCALE GENOMIC DNA]</scope>
    <source>
        <strain evidence="3 4">22II1-22F38</strain>
    </source>
</reference>
<reference evidence="2 5" key="2">
    <citation type="journal article" date="2018" name="Nat. Biotechnol.">
        <title>A standardized bacterial taxonomy based on genome phylogeny substantially revises the tree of life.</title>
        <authorList>
            <person name="Parks D.H."/>
            <person name="Chuvochina M."/>
            <person name="Waite D.W."/>
            <person name="Rinke C."/>
            <person name="Skarshewski A."/>
            <person name="Chaumeil P.A."/>
            <person name="Hugenholtz P."/>
        </authorList>
    </citation>
    <scope>NUCLEOTIDE SEQUENCE [LARGE SCALE GENOMIC DNA]</scope>
    <source>
        <strain evidence="2">UBA8557</strain>
    </source>
</reference>
<dbReference type="Proteomes" id="UP000024547">
    <property type="component" value="Unassembled WGS sequence"/>
</dbReference>
<name>A0A059E7L1_9PROT</name>
<feature type="compositionally biased region" description="Pro residues" evidence="1">
    <location>
        <begin position="27"/>
        <end position="45"/>
    </location>
</feature>
<keyword evidence="4" id="KW-1185">Reference proteome</keyword>
<dbReference type="STRING" id="1280948.HY36_13915"/>
<evidence type="ECO:0000313" key="4">
    <source>
        <dbReference type="Proteomes" id="UP000024547"/>
    </source>
</evidence>
<accession>A0A059E7L1</accession>
<protein>
    <recommendedName>
        <fullName evidence="6">DUF4760 domain-containing protein</fullName>
    </recommendedName>
</protein>
<evidence type="ECO:0000313" key="5">
    <source>
        <dbReference type="Proteomes" id="UP000259173"/>
    </source>
</evidence>
<dbReference type="EMBL" id="AWFH01000005">
    <property type="protein sequence ID" value="KCZ63585.1"/>
    <property type="molecule type" value="Genomic_DNA"/>
</dbReference>
<evidence type="ECO:0008006" key="6">
    <source>
        <dbReference type="Google" id="ProtNLM"/>
    </source>
</evidence>
<comment type="caution">
    <text evidence="3">The sequence shown here is derived from an EMBL/GenBank/DDBJ whole genome shotgun (WGS) entry which is preliminary data.</text>
</comment>
<proteinExistence type="predicted"/>
<dbReference type="AlphaFoldDB" id="A0A059E7L1"/>